<feature type="compositionally biased region" description="Basic and acidic residues" evidence="1">
    <location>
        <begin position="499"/>
        <end position="517"/>
    </location>
</feature>
<dbReference type="OrthoDB" id="10318489at2759"/>
<feature type="region of interest" description="Disordered" evidence="1">
    <location>
        <begin position="453"/>
        <end position="541"/>
    </location>
</feature>
<comment type="caution">
    <text evidence="2">The sequence shown here is derived from an EMBL/GenBank/DDBJ whole genome shotgun (WGS) entry which is preliminary data.</text>
</comment>
<evidence type="ECO:0000313" key="3">
    <source>
        <dbReference type="Proteomes" id="UP000355283"/>
    </source>
</evidence>
<evidence type="ECO:0000256" key="1">
    <source>
        <dbReference type="SAM" id="MobiDB-lite"/>
    </source>
</evidence>
<accession>A0A4D9D913</accession>
<evidence type="ECO:0000313" key="2">
    <source>
        <dbReference type="EMBL" id="TFJ85128.1"/>
    </source>
</evidence>
<dbReference type="Proteomes" id="UP000355283">
    <property type="component" value="Unassembled WGS sequence"/>
</dbReference>
<feature type="compositionally biased region" description="Basic and acidic residues" evidence="1">
    <location>
        <begin position="453"/>
        <end position="462"/>
    </location>
</feature>
<dbReference type="AlphaFoldDB" id="A0A4D9D913"/>
<organism evidence="2 3">
    <name type="scientific">Nannochloropsis salina CCMP1776</name>
    <dbReference type="NCBI Taxonomy" id="1027361"/>
    <lineage>
        <taxon>Eukaryota</taxon>
        <taxon>Sar</taxon>
        <taxon>Stramenopiles</taxon>
        <taxon>Ochrophyta</taxon>
        <taxon>Eustigmatophyceae</taxon>
        <taxon>Eustigmatales</taxon>
        <taxon>Monodopsidaceae</taxon>
        <taxon>Microchloropsis</taxon>
        <taxon>Microchloropsis salina</taxon>
    </lineage>
</organism>
<dbReference type="EMBL" id="SDOX01000016">
    <property type="protein sequence ID" value="TFJ85128.1"/>
    <property type="molecule type" value="Genomic_DNA"/>
</dbReference>
<sequence>MMDSSDPAPVSPTSIWSSRMPRELASLEEKLRRGTSTRTCRVTVLSKTLDNDKGVCKCTVMLNCRDEQADDHGPDEDEPLDLGETGGVLLEVDASSRPATGEGTGVSGATAYPFVPPIINVIQGIDLLPAAYVGEDGRTLLLAALRAWTPKVGLADLVLAAAEAVQGFGGAHDEDPETRGYEPNHVLDVRHLGDRLFPGSVPQQGGDMLPRYLVVTEAWVLNVKAHEAKLGSVVVVKARPQAHIGKLRYKQGCSISVEFRDGDRWLLAMPRAQECVEAIQEALRARGVVGSRTSQAALNHVARAQAYLQEAQRREEAAEEGGHWTLAQVRSVCDLYKQATERFGSVSSEESIARTGEAVGRLQSFLSRPDVQDLLARTASPTGAKPPDSDESPAPEGPGPLSSPPARKGEVLAGSAVADMASGEDDGLSREERRLAPLSERLKHMLDLNLREPAADARDRLPSLDSTSSSSGTGGNSRTGAAVAGEGPAPMRAGGGVDAELHELDEALGEASREWEGLRSPGPVQTSEKPPAGSEEEEIVI</sequence>
<keyword evidence="3" id="KW-1185">Reference proteome</keyword>
<name>A0A4D9D913_9STRA</name>
<proteinExistence type="predicted"/>
<protein>
    <submittedName>
        <fullName evidence="2">Uncharacterized protein</fullName>
    </submittedName>
</protein>
<reference evidence="2 3" key="1">
    <citation type="submission" date="2019-01" db="EMBL/GenBank/DDBJ databases">
        <title>Nuclear Genome Assembly of the Microalgal Biofuel strain Nannochloropsis salina CCMP1776.</title>
        <authorList>
            <person name="Hovde B."/>
        </authorList>
    </citation>
    <scope>NUCLEOTIDE SEQUENCE [LARGE SCALE GENOMIC DNA]</scope>
    <source>
        <strain evidence="2 3">CCMP1776</strain>
    </source>
</reference>
<feature type="region of interest" description="Disordered" evidence="1">
    <location>
        <begin position="378"/>
        <end position="408"/>
    </location>
</feature>
<gene>
    <name evidence="2" type="ORF">NSK_003551</name>
</gene>